<organism evidence="2 3">
    <name type="scientific">Paenibacillus polymyxa</name>
    <name type="common">Bacillus polymyxa</name>
    <dbReference type="NCBI Taxonomy" id="1406"/>
    <lineage>
        <taxon>Bacteria</taxon>
        <taxon>Bacillati</taxon>
        <taxon>Bacillota</taxon>
        <taxon>Bacilli</taxon>
        <taxon>Bacillales</taxon>
        <taxon>Paenibacillaceae</taxon>
        <taxon>Paenibacillus</taxon>
    </lineage>
</organism>
<protein>
    <submittedName>
        <fullName evidence="2">Uncharacterized protein</fullName>
    </submittedName>
</protein>
<evidence type="ECO:0000313" key="2">
    <source>
        <dbReference type="EMBL" id="URJ49194.1"/>
    </source>
</evidence>
<keyword evidence="1" id="KW-0175">Coiled coil</keyword>
<reference evidence="2" key="1">
    <citation type="submission" date="2022-11" db="EMBL/GenBank/DDBJ databases">
        <authorList>
            <person name="Vasilchenko N.G."/>
            <person name="Prazdnova E.V."/>
            <person name="Gorovtsov A.V."/>
            <person name="Chistyakov V.A."/>
            <person name="Pak M.L."/>
        </authorList>
    </citation>
    <scope>NUCLEOTIDE SEQUENCE</scope>
    <source>
        <strain evidence="2">R 4.5</strain>
    </source>
</reference>
<accession>A0AAE9I8V4</accession>
<name>A0AAE9I8V4_PAEPO</name>
<evidence type="ECO:0000313" key="3">
    <source>
        <dbReference type="Proteomes" id="UP001055784"/>
    </source>
</evidence>
<proteinExistence type="predicted"/>
<evidence type="ECO:0000256" key="1">
    <source>
        <dbReference type="SAM" id="Coils"/>
    </source>
</evidence>
<gene>
    <name evidence="2" type="ORF">MF626_003537</name>
</gene>
<dbReference type="EMBL" id="CP097770">
    <property type="protein sequence ID" value="URJ49194.1"/>
    <property type="molecule type" value="Genomic_DNA"/>
</dbReference>
<sequence>MKNNKGRPKTVEDQKLKEIALQIKTKHKGQKLSFLMLEKETGISRNTWRRRISDYIQELNTPIMQSTEQADVDIYFPDIEEIFSSNNNSKEKIAQELHAIIETLRSLYLENKELKRNAKDISKLETTVQKQKFQLDKLKHQVLHYENLYKTLVVSSAFPHLREEKAIQSNLLDFNKDIYTNANVEQQHLKKTFADPRSEVQKEDKLKEMFPNLFT</sequence>
<dbReference type="RefSeq" id="WP_250259765.1">
    <property type="nucleotide sequence ID" value="NZ_CP097769.1"/>
</dbReference>
<dbReference type="AlphaFoldDB" id="A0AAE9I8V4"/>
<feature type="coiled-coil region" evidence="1">
    <location>
        <begin position="97"/>
        <end position="141"/>
    </location>
</feature>
<dbReference type="Proteomes" id="UP001055784">
    <property type="component" value="Chromosome"/>
</dbReference>